<dbReference type="InterPro" id="IPR023696">
    <property type="entry name" value="Ureohydrolase_dom_sf"/>
</dbReference>
<dbReference type="AlphaFoldDB" id="A0A2N4TLE5"/>
<dbReference type="GO" id="GO:0004407">
    <property type="term" value="F:histone deacetylase activity"/>
    <property type="evidence" value="ECO:0007669"/>
    <property type="project" value="InterPro"/>
</dbReference>
<name>A0A2N4TLE5_RALPI</name>
<dbReference type="SUPFAM" id="SSF52768">
    <property type="entry name" value="Arginase/deacetylase"/>
    <property type="match status" value="1"/>
</dbReference>
<gene>
    <name evidence="4" type="ORF">C0Q88_22300</name>
</gene>
<protein>
    <submittedName>
        <fullName evidence="4">Histone deacetylase</fullName>
    </submittedName>
</protein>
<dbReference type="InterPro" id="IPR023801">
    <property type="entry name" value="His_deacetylse_dom"/>
</dbReference>
<dbReference type="GO" id="GO:0016787">
    <property type="term" value="F:hydrolase activity"/>
    <property type="evidence" value="ECO:0007669"/>
    <property type="project" value="UniProtKB-KW"/>
</dbReference>
<proteinExistence type="inferred from homology"/>
<dbReference type="Proteomes" id="UP000234456">
    <property type="component" value="Unassembled WGS sequence"/>
</dbReference>
<evidence type="ECO:0000259" key="3">
    <source>
        <dbReference type="Pfam" id="PF00850"/>
    </source>
</evidence>
<evidence type="ECO:0000256" key="2">
    <source>
        <dbReference type="ARBA" id="ARBA00022801"/>
    </source>
</evidence>
<accession>A0A2N4TLE5</accession>
<dbReference type="CDD" id="cd09993">
    <property type="entry name" value="HDAC_classIV"/>
    <property type="match status" value="1"/>
</dbReference>
<dbReference type="OrthoDB" id="9808367at2"/>
<dbReference type="InterPro" id="IPR044150">
    <property type="entry name" value="HDAC_classIV"/>
</dbReference>
<dbReference type="InterPro" id="IPR000286">
    <property type="entry name" value="HDACs"/>
</dbReference>
<comment type="similarity">
    <text evidence="1">Belongs to the histone deacetylase family.</text>
</comment>
<dbReference type="RefSeq" id="WP_102067343.1">
    <property type="nucleotide sequence ID" value="NZ_PKQE01000006.1"/>
</dbReference>
<dbReference type="Pfam" id="PF00850">
    <property type="entry name" value="Hist_deacetyl"/>
    <property type="match status" value="1"/>
</dbReference>
<keyword evidence="2" id="KW-0378">Hydrolase</keyword>
<dbReference type="Gene3D" id="3.40.800.20">
    <property type="entry name" value="Histone deacetylase domain"/>
    <property type="match status" value="1"/>
</dbReference>
<organism evidence="4 5">
    <name type="scientific">Ralstonia pickettii</name>
    <name type="common">Burkholderia pickettii</name>
    <dbReference type="NCBI Taxonomy" id="329"/>
    <lineage>
        <taxon>Bacteria</taxon>
        <taxon>Pseudomonadati</taxon>
        <taxon>Pseudomonadota</taxon>
        <taxon>Betaproteobacteria</taxon>
        <taxon>Burkholderiales</taxon>
        <taxon>Burkholderiaceae</taxon>
        <taxon>Ralstonia</taxon>
    </lineage>
</organism>
<dbReference type="GO" id="GO:0040029">
    <property type="term" value="P:epigenetic regulation of gene expression"/>
    <property type="evidence" value="ECO:0007669"/>
    <property type="project" value="TreeGrafter"/>
</dbReference>
<evidence type="ECO:0000256" key="1">
    <source>
        <dbReference type="ARBA" id="ARBA00005947"/>
    </source>
</evidence>
<dbReference type="InterPro" id="IPR037138">
    <property type="entry name" value="His_deacetylse_dom_sf"/>
</dbReference>
<dbReference type="PANTHER" id="PTHR10625:SF19">
    <property type="entry name" value="HISTONE DEACETYLASE 12"/>
    <property type="match status" value="1"/>
</dbReference>
<comment type="caution">
    <text evidence="4">The sequence shown here is derived from an EMBL/GenBank/DDBJ whole genome shotgun (WGS) entry which is preliminary data.</text>
</comment>
<evidence type="ECO:0000313" key="4">
    <source>
        <dbReference type="EMBL" id="PLC40532.1"/>
    </source>
</evidence>
<dbReference type="PRINTS" id="PR01270">
    <property type="entry name" value="HDASUPER"/>
</dbReference>
<reference evidence="4 5" key="1">
    <citation type="submission" date="2017-12" db="EMBL/GenBank/DDBJ databases">
        <title>Draft genome sequence of Ralstonia pickettii 52.</title>
        <authorList>
            <person name="Zheng B."/>
        </authorList>
    </citation>
    <scope>NUCLEOTIDE SEQUENCE [LARGE SCALE GENOMIC DNA]</scope>
    <source>
        <strain evidence="4 5">52</strain>
    </source>
</reference>
<feature type="domain" description="Histone deacetylase" evidence="3">
    <location>
        <begin position="53"/>
        <end position="297"/>
    </location>
</feature>
<sequence length="335" mass="36376">MRPSAIFVALRFVIHMRAFYTDHFVLPLPPGHRFPMRKYSDLRARVLADVPGLAMTEAPRADDDALLLAHTPEYVDAVSAGRLDPARQREIGFPWSPEMVERSRRSAGATMAACEAALADGIAVNLAGGTHHAYADKGGGFCVFNDAAIASRWIQRQAGRTPPDFPVAIVDLDVHQGNGTASILRDDATVFTLSLHGEKNYPFRKEASDLDIGLHDGCSDEDYLQALTGALDILAGRFKPQLIIYLAGADPHEGDRLGRLKLTLQGLARRDQEVFDFAYQRRIPVAVTMAGGYGNNIDDTVAVHAQTIVLAARHAQRWAARDQAAGASTSLPLSA</sequence>
<evidence type="ECO:0000313" key="5">
    <source>
        <dbReference type="Proteomes" id="UP000234456"/>
    </source>
</evidence>
<dbReference type="EMBL" id="PKQE01000006">
    <property type="protein sequence ID" value="PLC40532.1"/>
    <property type="molecule type" value="Genomic_DNA"/>
</dbReference>
<dbReference type="PANTHER" id="PTHR10625">
    <property type="entry name" value="HISTONE DEACETYLASE HDAC1-RELATED"/>
    <property type="match status" value="1"/>
</dbReference>